<accession>A0A5B8RHJ6</accession>
<dbReference type="EMBL" id="MN079863">
    <property type="protein sequence ID" value="QEA08106.1"/>
    <property type="molecule type" value="Genomic_DNA"/>
</dbReference>
<dbReference type="AlphaFoldDB" id="A0A5B8RHJ6"/>
<name>A0A5B8RHJ6_9ZZZZ</name>
<protein>
    <submittedName>
        <fullName evidence="1">Uncharacterized protein</fullName>
    </submittedName>
</protein>
<reference evidence="1" key="1">
    <citation type="submission" date="2019-06" db="EMBL/GenBank/DDBJ databases">
        <authorList>
            <person name="Murdoch R.W."/>
            <person name="Fathepure B."/>
        </authorList>
    </citation>
    <scope>NUCLEOTIDE SEQUENCE</scope>
</reference>
<gene>
    <name evidence="1" type="ORF">KBTEX_04479</name>
</gene>
<organism evidence="1">
    <name type="scientific">uncultured organism</name>
    <dbReference type="NCBI Taxonomy" id="155900"/>
    <lineage>
        <taxon>unclassified sequences</taxon>
        <taxon>environmental samples</taxon>
    </lineage>
</organism>
<evidence type="ECO:0000313" key="1">
    <source>
        <dbReference type="EMBL" id="QEA08106.1"/>
    </source>
</evidence>
<proteinExistence type="predicted"/>
<sequence>MIVEQRLDKLVFVILVQLLDALIIPTDNPFDN</sequence>